<dbReference type="InterPro" id="IPR054612">
    <property type="entry name" value="Phage_capsid-like_C"/>
</dbReference>
<organism evidence="3 4">
    <name type="scientific">Mesorhizobium qingshengii</name>
    <dbReference type="NCBI Taxonomy" id="1165689"/>
    <lineage>
        <taxon>Bacteria</taxon>
        <taxon>Pseudomonadati</taxon>
        <taxon>Pseudomonadota</taxon>
        <taxon>Alphaproteobacteria</taxon>
        <taxon>Hyphomicrobiales</taxon>
        <taxon>Phyllobacteriaceae</taxon>
        <taxon>Mesorhizobium</taxon>
    </lineage>
</organism>
<keyword evidence="4" id="KW-1185">Reference proteome</keyword>
<dbReference type="InterPro" id="IPR024455">
    <property type="entry name" value="Phage_capsid"/>
</dbReference>
<evidence type="ECO:0000313" key="4">
    <source>
        <dbReference type="Proteomes" id="UP001152178"/>
    </source>
</evidence>
<protein>
    <submittedName>
        <fullName evidence="3">Phage major capsid protein</fullName>
    </submittedName>
</protein>
<sequence>MDADLISRQLTDLKQAANATLRHLSGRGRDGRTSTELSGAQRFIRHAVIAMREPTVSVEAGFRQRYPHLMRAAVNPAMTTVPGWASELVATDLLDLLATGTPPSLYSQLRGLSALALGLDDVSLKSVPIPVPSANPLAQWVAEGMPAPDLRLNFSSASLGAKKVSCLSVYSGELAKRSTLDVELILGNLLSNDVRRLVDRTLVDALPATIARPAGLLNGVVPIAASAAPDSGQAMVDDLKALVGQILALGGTVPVLMASPLTAISLATLPSTLAIPTIFSPEIAPGTIIAVDAPSFVSMMAAPEISQSNESVVHESDTPLPLASGGGVLATPIRSLWQTNTAGLLVRFDADWTVAGGRVAFISGATW</sequence>
<reference evidence="3" key="1">
    <citation type="submission" date="2022-11" db="EMBL/GenBank/DDBJ databases">
        <authorList>
            <person name="Coimbra C."/>
        </authorList>
    </citation>
    <scope>NUCLEOTIDE SEQUENCE</scope>
    <source>
        <strain evidence="3">Jales19</strain>
    </source>
</reference>
<dbReference type="EMBL" id="JAPFQA010000037">
    <property type="protein sequence ID" value="MCZ8548696.1"/>
    <property type="molecule type" value="Genomic_DNA"/>
</dbReference>
<dbReference type="SUPFAM" id="SSF56563">
    <property type="entry name" value="Major capsid protein gp5"/>
    <property type="match status" value="1"/>
</dbReference>
<feature type="domain" description="Phage capsid-like C-terminal" evidence="2">
    <location>
        <begin position="124"/>
        <end position="268"/>
    </location>
</feature>
<name>A0ABT4R4D5_9HYPH</name>
<dbReference type="NCBIfam" id="TIGR01554">
    <property type="entry name" value="major_cap_HK97"/>
    <property type="match status" value="1"/>
</dbReference>
<dbReference type="Pfam" id="PF05065">
    <property type="entry name" value="Phage_capsid"/>
    <property type="match status" value="1"/>
</dbReference>
<comment type="caution">
    <text evidence="3">The sequence shown here is derived from an EMBL/GenBank/DDBJ whole genome shotgun (WGS) entry which is preliminary data.</text>
</comment>
<dbReference type="RefSeq" id="WP_269908944.1">
    <property type="nucleotide sequence ID" value="NZ_JAPFQA010000037.1"/>
</dbReference>
<proteinExistence type="predicted"/>
<gene>
    <name evidence="3" type="ORF">OOJ09_31465</name>
</gene>
<accession>A0ABT4R4D5</accession>
<evidence type="ECO:0000313" key="3">
    <source>
        <dbReference type="EMBL" id="MCZ8548696.1"/>
    </source>
</evidence>
<dbReference type="Proteomes" id="UP001152178">
    <property type="component" value="Unassembled WGS sequence"/>
</dbReference>
<evidence type="ECO:0000256" key="1">
    <source>
        <dbReference type="ARBA" id="ARBA00004328"/>
    </source>
</evidence>
<evidence type="ECO:0000259" key="2">
    <source>
        <dbReference type="Pfam" id="PF05065"/>
    </source>
</evidence>
<comment type="subcellular location">
    <subcellularLocation>
        <location evidence="1">Virion</location>
    </subcellularLocation>
</comment>